<feature type="transmembrane region" description="Helical" evidence="1">
    <location>
        <begin position="6"/>
        <end position="29"/>
    </location>
</feature>
<evidence type="ECO:0000313" key="2">
    <source>
        <dbReference type="EMBL" id="EET42613.1"/>
    </source>
</evidence>
<name>C6MAQ2_NEISI</name>
<dbReference type="EMBL" id="ACKO02000044">
    <property type="protein sequence ID" value="EET42613.1"/>
    <property type="molecule type" value="Genomic_DNA"/>
</dbReference>
<sequence>MKYKLHYLFVLLFCFFFFAIPVYMANNLINDIKRINFQRKKITNGLAEFIVKSIVRFIDNIFLEKREIIEFTPESTHEYFWTRISIYILFFLFLLSFLIDFISNTIDKQAFDTIIVVMSLVSLALGRLFEIYNNDKFYLYISFCLKTASYSVSLWLLLITTLDCIFNSCRSIGLAGLVTILLISFFLLILSKLVRIKNRERLLFVFWWIFILILYGIKIKTSPN</sequence>
<feature type="transmembrane region" description="Helical" evidence="1">
    <location>
        <begin position="109"/>
        <end position="125"/>
    </location>
</feature>
<dbReference type="AlphaFoldDB" id="C6MAQ2"/>
<proteinExistence type="predicted"/>
<evidence type="ECO:0000256" key="1">
    <source>
        <dbReference type="SAM" id="Phobius"/>
    </source>
</evidence>
<keyword evidence="1" id="KW-0472">Membrane</keyword>
<feature type="transmembrane region" description="Helical" evidence="1">
    <location>
        <begin position="84"/>
        <end position="103"/>
    </location>
</feature>
<gene>
    <name evidence="2" type="ORF">NEISICOT_03634</name>
</gene>
<evidence type="ECO:0000313" key="3">
    <source>
        <dbReference type="Proteomes" id="UP000005365"/>
    </source>
</evidence>
<keyword evidence="1" id="KW-1133">Transmembrane helix</keyword>
<protein>
    <submittedName>
        <fullName evidence="2">Uncharacterized protein</fullName>
    </submittedName>
</protein>
<feature type="transmembrane region" description="Helical" evidence="1">
    <location>
        <begin position="171"/>
        <end position="190"/>
    </location>
</feature>
<feature type="transmembrane region" description="Helical" evidence="1">
    <location>
        <begin position="137"/>
        <end position="159"/>
    </location>
</feature>
<dbReference type="Proteomes" id="UP000005365">
    <property type="component" value="Unassembled WGS sequence"/>
</dbReference>
<reference evidence="2" key="1">
    <citation type="submission" date="2009-07" db="EMBL/GenBank/DDBJ databases">
        <authorList>
            <person name="Weinstock G."/>
            <person name="Sodergren E."/>
            <person name="Clifton S."/>
            <person name="Fulton L."/>
            <person name="Fulton B."/>
            <person name="Courtney L."/>
            <person name="Fronick C."/>
            <person name="Harrison M."/>
            <person name="Strong C."/>
            <person name="Farmer C."/>
            <person name="Delahaunty K."/>
            <person name="Markovic C."/>
            <person name="Hall O."/>
            <person name="Minx P."/>
            <person name="Tomlinson C."/>
            <person name="Mitreva M."/>
            <person name="Nelson J."/>
            <person name="Hou S."/>
            <person name="Wollam A."/>
            <person name="Pepin K.H."/>
            <person name="Johnson M."/>
            <person name="Bhonagiri V."/>
            <person name="Nash W.E."/>
            <person name="Warren W."/>
            <person name="Chinwalla A."/>
            <person name="Mardis E.R."/>
            <person name="Wilson R.K."/>
        </authorList>
    </citation>
    <scope>NUCLEOTIDE SEQUENCE [LARGE SCALE GENOMIC DNA]</scope>
    <source>
        <strain evidence="2">ATCC 29256</strain>
    </source>
</reference>
<dbReference type="RefSeq" id="WP_003762251.1">
    <property type="nucleotide sequence ID" value="NZ_ACKO02000044.1"/>
</dbReference>
<keyword evidence="3" id="KW-1185">Reference proteome</keyword>
<comment type="caution">
    <text evidence="2">The sequence shown here is derived from an EMBL/GenBank/DDBJ whole genome shotgun (WGS) entry which is preliminary data.</text>
</comment>
<accession>C6MAQ2</accession>
<feature type="transmembrane region" description="Helical" evidence="1">
    <location>
        <begin position="202"/>
        <end position="219"/>
    </location>
</feature>
<keyword evidence="1" id="KW-0812">Transmembrane</keyword>
<organism evidence="2 3">
    <name type="scientific">Neisseria sicca ATCC 29256</name>
    <dbReference type="NCBI Taxonomy" id="547045"/>
    <lineage>
        <taxon>Bacteria</taxon>
        <taxon>Pseudomonadati</taxon>
        <taxon>Pseudomonadota</taxon>
        <taxon>Betaproteobacteria</taxon>
        <taxon>Neisseriales</taxon>
        <taxon>Neisseriaceae</taxon>
        <taxon>Neisseria</taxon>
    </lineage>
</organism>